<dbReference type="EMBL" id="LUEZ02000096">
    <property type="protein sequence ID" value="RDB14674.1"/>
    <property type="molecule type" value="Genomic_DNA"/>
</dbReference>
<reference evidence="2" key="1">
    <citation type="submission" date="2018-04" db="EMBL/GenBank/DDBJ databases">
        <title>Whole genome sequencing of Hypsizygus marmoreus.</title>
        <authorList>
            <person name="Choi I.-G."/>
            <person name="Min B."/>
            <person name="Kim J.-G."/>
            <person name="Kim S."/>
            <person name="Oh Y.-L."/>
            <person name="Kong W.-S."/>
            <person name="Park H."/>
            <person name="Jeong J."/>
            <person name="Song E.-S."/>
        </authorList>
    </citation>
    <scope>NUCLEOTIDE SEQUENCE [LARGE SCALE GENOMIC DNA]</scope>
    <source>
        <strain evidence="2">51987-8</strain>
    </source>
</reference>
<feature type="region of interest" description="Disordered" evidence="1">
    <location>
        <begin position="1"/>
        <end position="34"/>
    </location>
</feature>
<dbReference type="AlphaFoldDB" id="A0A369J588"/>
<dbReference type="STRING" id="39966.A0A369J588"/>
<organism evidence="2 3">
    <name type="scientific">Hypsizygus marmoreus</name>
    <name type="common">White beech mushroom</name>
    <name type="synonym">Agaricus marmoreus</name>
    <dbReference type="NCBI Taxonomy" id="39966"/>
    <lineage>
        <taxon>Eukaryota</taxon>
        <taxon>Fungi</taxon>
        <taxon>Dikarya</taxon>
        <taxon>Basidiomycota</taxon>
        <taxon>Agaricomycotina</taxon>
        <taxon>Agaricomycetes</taxon>
        <taxon>Agaricomycetidae</taxon>
        <taxon>Agaricales</taxon>
        <taxon>Tricholomatineae</taxon>
        <taxon>Lyophyllaceae</taxon>
        <taxon>Hypsizygus</taxon>
    </lineage>
</organism>
<evidence type="ECO:0000313" key="3">
    <source>
        <dbReference type="Proteomes" id="UP000076154"/>
    </source>
</evidence>
<dbReference type="PANTHER" id="PTHR35179:SF2">
    <property type="entry name" value="START DOMAIN-CONTAINING PROTEIN"/>
    <property type="match status" value="1"/>
</dbReference>
<evidence type="ECO:0000313" key="2">
    <source>
        <dbReference type="EMBL" id="RDB14674.1"/>
    </source>
</evidence>
<dbReference type="OrthoDB" id="420564at2759"/>
<comment type="caution">
    <text evidence="2">The sequence shown here is derived from an EMBL/GenBank/DDBJ whole genome shotgun (WGS) entry which is preliminary data.</text>
</comment>
<accession>A0A369J588</accession>
<proteinExistence type="predicted"/>
<sequence>MSGYSYRGRNPRGYSSYTQGYSKTSPTSNLPPDRDILQGLAKSPLQTVARPPTPSTDKEIKITNLHYAGSYNWVEKPSPTIIVPGSPREWLNKSLPYQVHADDGFSFKDQNGYRSPNAVLLPLITAVDEMSKRNGDDFDWASIDFVTDRNNLRKLLRWIAGGTINDFRIDLQLAGKHTVLFNRWEDRYKEQMSGRTFGFNFEKASTRPAPGCVDSTGHHRIVRYDLNGLKMVVRFEVDACIASEAPTSAPKSTPAKPGSSANVDDLIGALSGVTLSTAVPGSSPSTVADGAREIIVIHGGAEVPQSAIVELTTRSERNAASFDFKESYPQLFLSQTPHHFLAVHERGRFTRMTKRQLESPEIKNLAVDIIQPDLKKLRRVLDVIMALAIKHGERGRLSLVCQGGDLKVYERVSDKSCLPDDILQRFDV</sequence>
<feature type="compositionally biased region" description="Polar residues" evidence="1">
    <location>
        <begin position="13"/>
        <end position="30"/>
    </location>
</feature>
<evidence type="ECO:0008006" key="4">
    <source>
        <dbReference type="Google" id="ProtNLM"/>
    </source>
</evidence>
<protein>
    <recommendedName>
        <fullName evidence="4">Geranylgeranyl pyrophosphate synthetase</fullName>
    </recommendedName>
</protein>
<dbReference type="InParanoid" id="A0A369J588"/>
<dbReference type="PANTHER" id="PTHR35179">
    <property type="entry name" value="PROTEIN CBG02620"/>
    <property type="match status" value="1"/>
</dbReference>
<name>A0A369J588_HYPMA</name>
<evidence type="ECO:0000256" key="1">
    <source>
        <dbReference type="SAM" id="MobiDB-lite"/>
    </source>
</evidence>
<keyword evidence="3" id="KW-1185">Reference proteome</keyword>
<gene>
    <name evidence="2" type="ORF">Hypma_016260</name>
</gene>
<dbReference type="Proteomes" id="UP000076154">
    <property type="component" value="Unassembled WGS sequence"/>
</dbReference>